<evidence type="ECO:0000256" key="2">
    <source>
        <dbReference type="ARBA" id="ARBA00022481"/>
    </source>
</evidence>
<dbReference type="Proteomes" id="UP000024635">
    <property type="component" value="Unassembled WGS sequence"/>
</dbReference>
<comment type="caution">
    <text evidence="9">The sequence shown here is derived from an EMBL/GenBank/DDBJ whole genome shotgun (WGS) entry which is preliminary data.</text>
</comment>
<comment type="subcellular location">
    <subcellularLocation>
        <location evidence="7">Endomembrane system</location>
        <topology evidence="7">Lipid-anchor</topology>
        <orientation evidence="7">Cytoplasmic side</orientation>
    </subcellularLocation>
</comment>
<evidence type="ECO:0000256" key="4">
    <source>
        <dbReference type="ARBA" id="ARBA00023139"/>
    </source>
</evidence>
<dbReference type="OrthoDB" id="27923at2759"/>
<keyword evidence="2" id="KW-0488">Methylation</keyword>
<dbReference type="InterPro" id="IPR011012">
    <property type="entry name" value="Longin-like_dom_sf"/>
</dbReference>
<dbReference type="PROSITE" id="PS50859">
    <property type="entry name" value="LONGIN"/>
    <property type="match status" value="1"/>
</dbReference>
<dbReference type="SUPFAM" id="SSF58038">
    <property type="entry name" value="SNARE fusion complex"/>
    <property type="match status" value="1"/>
</dbReference>
<evidence type="ECO:0000259" key="8">
    <source>
        <dbReference type="PROSITE" id="PS50859"/>
    </source>
</evidence>
<evidence type="ECO:0000256" key="1">
    <source>
        <dbReference type="ARBA" id="ARBA00008025"/>
    </source>
</evidence>
<dbReference type="EMBL" id="JARK01001356">
    <property type="protein sequence ID" value="EYC21115.1"/>
    <property type="molecule type" value="Genomic_DNA"/>
</dbReference>
<dbReference type="GO" id="GO:0005484">
    <property type="term" value="F:SNAP receptor activity"/>
    <property type="evidence" value="ECO:0007669"/>
    <property type="project" value="TreeGrafter"/>
</dbReference>
<keyword evidence="4" id="KW-0564">Palmitate</keyword>
<dbReference type="Gene3D" id="1.20.5.110">
    <property type="match status" value="1"/>
</dbReference>
<evidence type="ECO:0000256" key="6">
    <source>
        <dbReference type="ARBA" id="ARBA00023289"/>
    </source>
</evidence>
<evidence type="ECO:0000256" key="5">
    <source>
        <dbReference type="ARBA" id="ARBA00023288"/>
    </source>
</evidence>
<keyword evidence="5" id="KW-0449">Lipoprotein</keyword>
<dbReference type="PANTHER" id="PTHR45806">
    <property type="entry name" value="SYNAPTOBREVIN HOMOLOG YKT6"/>
    <property type="match status" value="1"/>
</dbReference>
<reference evidence="10" key="1">
    <citation type="journal article" date="2015" name="Nat. Genet.">
        <title>The genome and transcriptome of the zoonotic hookworm Ancylostoma ceylanicum identify infection-specific gene families.</title>
        <authorList>
            <person name="Schwarz E.M."/>
            <person name="Hu Y."/>
            <person name="Antoshechkin I."/>
            <person name="Miller M.M."/>
            <person name="Sternberg P.W."/>
            <person name="Aroian R.V."/>
        </authorList>
    </citation>
    <scope>NUCLEOTIDE SEQUENCE</scope>
    <source>
        <strain evidence="10">HY135</strain>
    </source>
</reference>
<dbReference type="SUPFAM" id="SSF64356">
    <property type="entry name" value="SNARE-like"/>
    <property type="match status" value="1"/>
</dbReference>
<evidence type="ECO:0000256" key="3">
    <source>
        <dbReference type="ARBA" id="ARBA00023136"/>
    </source>
</evidence>
<proteinExistence type="inferred from homology"/>
<keyword evidence="3" id="KW-0472">Membrane</keyword>
<dbReference type="GO" id="GO:0005794">
    <property type="term" value="C:Golgi apparatus"/>
    <property type="evidence" value="ECO:0007669"/>
    <property type="project" value="TreeGrafter"/>
</dbReference>
<organism evidence="9 10">
    <name type="scientific">Ancylostoma ceylanicum</name>
    <dbReference type="NCBI Taxonomy" id="53326"/>
    <lineage>
        <taxon>Eukaryota</taxon>
        <taxon>Metazoa</taxon>
        <taxon>Ecdysozoa</taxon>
        <taxon>Nematoda</taxon>
        <taxon>Chromadorea</taxon>
        <taxon>Rhabditida</taxon>
        <taxon>Rhabditina</taxon>
        <taxon>Rhabditomorpha</taxon>
        <taxon>Strongyloidea</taxon>
        <taxon>Ancylostomatidae</taxon>
        <taxon>Ancylostomatinae</taxon>
        <taxon>Ancylostoma</taxon>
    </lineage>
</organism>
<protein>
    <recommendedName>
        <fullName evidence="8">Longin domain-containing protein</fullName>
    </recommendedName>
</protein>
<comment type="similarity">
    <text evidence="1">Belongs to the synaptobrevin family.</text>
</comment>
<dbReference type="PANTHER" id="PTHR45806:SF1">
    <property type="entry name" value="SYNAPTOBREVIN HOMOLOG YKT6"/>
    <property type="match status" value="1"/>
</dbReference>
<evidence type="ECO:0000313" key="9">
    <source>
        <dbReference type="EMBL" id="EYC21115.1"/>
    </source>
</evidence>
<dbReference type="Pfam" id="PF13774">
    <property type="entry name" value="Longin"/>
    <property type="match status" value="1"/>
</dbReference>
<sequence length="252" mass="29052">MKLYSILIYHKGNDGNVRSFKSAFDLSSFSFFQRGSVQEFMQFTGKLLVERSGMGARSTVKENEYYCHCYVRTDGLAAVSVTDGEYQARVAMSMMTRVLDDFTSKVHPTQWPQIQSDKDCMYTGLPELLTKWQNPREADPMTRVQEEVEETKIVMHNTIQSVLERGEGAIYEKGKDYRRQPQPRRYRNLTCSGCQLYCRACGCTHCASVYGIAKDILQVHLKTLSMEYLHYQCPEPAFSATLLINFNYRVEE</sequence>
<dbReference type="AlphaFoldDB" id="A0A016V117"/>
<dbReference type="InterPro" id="IPR010908">
    <property type="entry name" value="Longin_dom"/>
</dbReference>
<keyword evidence="6" id="KW-0636">Prenylation</keyword>
<accession>A0A016V117</accession>
<evidence type="ECO:0000313" key="10">
    <source>
        <dbReference type="Proteomes" id="UP000024635"/>
    </source>
</evidence>
<feature type="domain" description="Longin" evidence="8">
    <location>
        <begin position="7"/>
        <end position="129"/>
    </location>
</feature>
<name>A0A016V117_9BILA</name>
<dbReference type="CDD" id="cd14824">
    <property type="entry name" value="Longin"/>
    <property type="match status" value="1"/>
</dbReference>
<keyword evidence="10" id="KW-1185">Reference proteome</keyword>
<dbReference type="SMART" id="SM01270">
    <property type="entry name" value="Longin"/>
    <property type="match status" value="1"/>
</dbReference>
<dbReference type="Gene3D" id="3.30.450.50">
    <property type="entry name" value="Longin domain"/>
    <property type="match status" value="1"/>
</dbReference>
<gene>
    <name evidence="9" type="primary">Acey_s0020.g229</name>
    <name evidence="9" type="synonym">Acey-ykt-6</name>
    <name evidence="9" type="ORF">Y032_0020g229</name>
</gene>
<dbReference type="STRING" id="53326.A0A016V117"/>
<dbReference type="GO" id="GO:0006888">
    <property type="term" value="P:endoplasmic reticulum to Golgi vesicle-mediated transport"/>
    <property type="evidence" value="ECO:0007669"/>
    <property type="project" value="TreeGrafter"/>
</dbReference>
<evidence type="ECO:0000256" key="7">
    <source>
        <dbReference type="ARBA" id="ARBA00046278"/>
    </source>
</evidence>